<accession>A0A382LR43</accession>
<name>A0A382LR43_9ZZZZ</name>
<sequence length="37" mass="4486">MNRWRVSALYDYLEKPQSLRGEYGYIPIPLDSLHFEQ</sequence>
<dbReference type="EMBL" id="UINC01087954">
    <property type="protein sequence ID" value="SVC37767.1"/>
    <property type="molecule type" value="Genomic_DNA"/>
</dbReference>
<protein>
    <submittedName>
        <fullName evidence="1">Uncharacterized protein</fullName>
    </submittedName>
</protein>
<feature type="non-terminal residue" evidence="1">
    <location>
        <position position="37"/>
    </location>
</feature>
<organism evidence="1">
    <name type="scientific">marine metagenome</name>
    <dbReference type="NCBI Taxonomy" id="408172"/>
    <lineage>
        <taxon>unclassified sequences</taxon>
        <taxon>metagenomes</taxon>
        <taxon>ecological metagenomes</taxon>
    </lineage>
</organism>
<dbReference type="AlphaFoldDB" id="A0A382LR43"/>
<proteinExistence type="predicted"/>
<evidence type="ECO:0000313" key="1">
    <source>
        <dbReference type="EMBL" id="SVC37767.1"/>
    </source>
</evidence>
<gene>
    <name evidence="1" type="ORF">METZ01_LOCUS290621</name>
</gene>
<reference evidence="1" key="1">
    <citation type="submission" date="2018-05" db="EMBL/GenBank/DDBJ databases">
        <authorList>
            <person name="Lanie J.A."/>
            <person name="Ng W.-L."/>
            <person name="Kazmierczak K.M."/>
            <person name="Andrzejewski T.M."/>
            <person name="Davidsen T.M."/>
            <person name="Wayne K.J."/>
            <person name="Tettelin H."/>
            <person name="Glass J.I."/>
            <person name="Rusch D."/>
            <person name="Podicherti R."/>
            <person name="Tsui H.-C.T."/>
            <person name="Winkler M.E."/>
        </authorList>
    </citation>
    <scope>NUCLEOTIDE SEQUENCE</scope>
</reference>